<evidence type="ECO:0000256" key="3">
    <source>
        <dbReference type="ARBA" id="ARBA00022723"/>
    </source>
</evidence>
<dbReference type="InterPro" id="IPR002227">
    <property type="entry name" value="Tyrosinase_Cu-bd"/>
</dbReference>
<evidence type="ECO:0000259" key="7">
    <source>
        <dbReference type="PROSITE" id="PS00497"/>
    </source>
</evidence>
<evidence type="ECO:0000256" key="2">
    <source>
        <dbReference type="ARBA" id="ARBA00009928"/>
    </source>
</evidence>
<keyword evidence="5" id="KW-0186">Copper</keyword>
<dbReference type="InterPro" id="IPR008922">
    <property type="entry name" value="Di-copper_centre_dom_sf"/>
</dbReference>
<comment type="similarity">
    <text evidence="2">Belongs to the tyrosinase family.</text>
</comment>
<dbReference type="InterPro" id="IPR022739">
    <property type="entry name" value="Polyphenol_oxidase_cen"/>
</dbReference>
<dbReference type="PANTHER" id="PTHR11474:SF76">
    <property type="entry name" value="SHKT DOMAIN-CONTAINING PROTEIN"/>
    <property type="match status" value="1"/>
</dbReference>
<keyword evidence="10" id="KW-1185">Reference proteome</keyword>
<protein>
    <recommendedName>
        <fullName evidence="7 8">Tyrosinase copper-binding domain-containing protein</fullName>
    </recommendedName>
</protein>
<evidence type="ECO:0000259" key="8">
    <source>
        <dbReference type="PROSITE" id="PS00498"/>
    </source>
</evidence>
<dbReference type="PRINTS" id="PR00092">
    <property type="entry name" value="TYROSINASE"/>
</dbReference>
<dbReference type="PROSITE" id="PS00497">
    <property type="entry name" value="TYROSINASE_1"/>
    <property type="match status" value="1"/>
</dbReference>
<proteinExistence type="inferred from homology"/>
<feature type="domain" description="Tyrosinase copper-binding" evidence="7">
    <location>
        <begin position="138"/>
        <end position="155"/>
    </location>
</feature>
<dbReference type="Pfam" id="PF12142">
    <property type="entry name" value="PPO1_DWL"/>
    <property type="match status" value="1"/>
</dbReference>
<evidence type="ECO:0000313" key="9">
    <source>
        <dbReference type="EMBL" id="KAI5061585.1"/>
    </source>
</evidence>
<dbReference type="InterPro" id="IPR050316">
    <property type="entry name" value="Tyrosinase/Hemocyanin"/>
</dbReference>
<feature type="chain" id="PRO_5039467410" description="Tyrosinase copper-binding domain-containing protein" evidence="6">
    <location>
        <begin position="31"/>
        <end position="357"/>
    </location>
</feature>
<dbReference type="SUPFAM" id="SSF48056">
    <property type="entry name" value="Di-copper centre-containing domain"/>
    <property type="match status" value="1"/>
</dbReference>
<evidence type="ECO:0000256" key="5">
    <source>
        <dbReference type="ARBA" id="ARBA00023008"/>
    </source>
</evidence>
<dbReference type="GO" id="GO:0046872">
    <property type="term" value="F:metal ion binding"/>
    <property type="evidence" value="ECO:0007669"/>
    <property type="project" value="UniProtKB-KW"/>
</dbReference>
<evidence type="ECO:0000256" key="4">
    <source>
        <dbReference type="ARBA" id="ARBA00023002"/>
    </source>
</evidence>
<dbReference type="Proteomes" id="UP000886520">
    <property type="component" value="Chromosome 23"/>
</dbReference>
<keyword evidence="3" id="KW-0479">Metal-binding</keyword>
<dbReference type="PROSITE" id="PS00498">
    <property type="entry name" value="TYROSINASE_2"/>
    <property type="match status" value="1"/>
</dbReference>
<evidence type="ECO:0000256" key="1">
    <source>
        <dbReference type="ARBA" id="ARBA00001973"/>
    </source>
</evidence>
<dbReference type="GO" id="GO:0004097">
    <property type="term" value="F:catechol oxidase activity"/>
    <property type="evidence" value="ECO:0007669"/>
    <property type="project" value="InterPro"/>
</dbReference>
<organism evidence="9 10">
    <name type="scientific">Adiantum capillus-veneris</name>
    <name type="common">Maidenhair fern</name>
    <dbReference type="NCBI Taxonomy" id="13818"/>
    <lineage>
        <taxon>Eukaryota</taxon>
        <taxon>Viridiplantae</taxon>
        <taxon>Streptophyta</taxon>
        <taxon>Embryophyta</taxon>
        <taxon>Tracheophyta</taxon>
        <taxon>Polypodiopsida</taxon>
        <taxon>Polypodiidae</taxon>
        <taxon>Polypodiales</taxon>
        <taxon>Pteridineae</taxon>
        <taxon>Pteridaceae</taxon>
        <taxon>Vittarioideae</taxon>
        <taxon>Adiantum</taxon>
    </lineage>
</organism>
<comment type="caution">
    <text evidence="9">The sequence shown here is derived from an EMBL/GenBank/DDBJ whole genome shotgun (WGS) entry which is preliminary data.</text>
</comment>
<dbReference type="Pfam" id="PF00264">
    <property type="entry name" value="Tyrosinase"/>
    <property type="match status" value="1"/>
</dbReference>
<dbReference type="EMBL" id="JABFUD020000023">
    <property type="protein sequence ID" value="KAI5061585.1"/>
    <property type="molecule type" value="Genomic_DNA"/>
</dbReference>
<keyword evidence="6" id="KW-0732">Signal</keyword>
<dbReference type="OrthoDB" id="6132182at2759"/>
<feature type="non-terminal residue" evidence="9">
    <location>
        <position position="1"/>
    </location>
</feature>
<reference evidence="9" key="1">
    <citation type="submission" date="2021-01" db="EMBL/GenBank/DDBJ databases">
        <title>Adiantum capillus-veneris genome.</title>
        <authorList>
            <person name="Fang Y."/>
            <person name="Liao Q."/>
        </authorList>
    </citation>
    <scope>NUCLEOTIDE SEQUENCE</scope>
    <source>
        <strain evidence="9">H3</strain>
        <tissue evidence="9">Leaf</tissue>
    </source>
</reference>
<accession>A0A9D4Z585</accession>
<gene>
    <name evidence="9" type="ORF">GOP47_0024090</name>
</gene>
<dbReference type="AlphaFoldDB" id="A0A9D4Z585"/>
<evidence type="ECO:0000256" key="6">
    <source>
        <dbReference type="SAM" id="SignalP"/>
    </source>
</evidence>
<dbReference type="PANTHER" id="PTHR11474">
    <property type="entry name" value="TYROSINASE FAMILY MEMBER"/>
    <property type="match status" value="1"/>
</dbReference>
<evidence type="ECO:0000313" key="10">
    <source>
        <dbReference type="Proteomes" id="UP000886520"/>
    </source>
</evidence>
<keyword evidence="4" id="KW-0560">Oxidoreductase</keyword>
<dbReference type="Gene3D" id="1.10.1280.10">
    <property type="entry name" value="Di-copper center containing domain from catechol oxidase"/>
    <property type="match status" value="1"/>
</dbReference>
<feature type="domain" description="Tyrosinase copper-binding" evidence="8">
    <location>
        <begin position="297"/>
        <end position="308"/>
    </location>
</feature>
<name>A0A9D4Z585_ADICA</name>
<feature type="signal peptide" evidence="6">
    <location>
        <begin position="1"/>
        <end position="30"/>
    </location>
</feature>
<sequence length="357" mass="40803">SPYKLAKGEFNFVLLLLSCLLHPHHHVAWAAPVVPDLSSCHMPVCFPAAEPLFDCCAPAASYEPRLFRPSAPSSPRIRRPAHNASSSYAAILARAYSLMKALPSDDPRSFTHQANIHCAYCNSAYNQLNSPSILFQVHESWLFLPFHRWYLYFHERILAKLLGDDDTFALPFWNYDDHSATSIPWIFDSYNDTLVSSVRDPLHRGPDATARIDNPYVEDRPRQQQLHENDYTLYRMFVGDSSSQEDFFGLPYRQGDYPMPGGGCVEMMPHKSVQIWVGSKTSVGLKDMGSFYAAARDPVFYAHHAEIDRMWQLWRTFPNYEDITDDDYLNSEFLFYNEDAELVRVKVGDALNTSLLG</sequence>
<comment type="cofactor">
    <cofactor evidence="1">
        <name>Cu(2+)</name>
        <dbReference type="ChEBI" id="CHEBI:29036"/>
    </cofactor>
</comment>